<feature type="compositionally biased region" description="Low complexity" evidence="8">
    <location>
        <begin position="32"/>
        <end position="43"/>
    </location>
</feature>
<dbReference type="Gene3D" id="1.10.3720.10">
    <property type="entry name" value="MetI-like"/>
    <property type="match status" value="1"/>
</dbReference>
<dbReference type="PANTHER" id="PTHR32243">
    <property type="entry name" value="MALTOSE TRANSPORT SYSTEM PERMEASE-RELATED"/>
    <property type="match status" value="1"/>
</dbReference>
<gene>
    <name evidence="10" type="ORF">HNP84_007689</name>
</gene>
<comment type="subcellular location">
    <subcellularLocation>
        <location evidence="1 7">Cell membrane</location>
        <topology evidence="1 7">Multi-pass membrane protein</topology>
    </subcellularLocation>
</comment>
<sequence length="323" mass="35061">MSLNIFGGAARAVRPASQPPADTPADAHADTPADPPAGQQADAPRARRRRPSPIRIALLTLLFVVMTAPVYLLLVNSFKSQQDIQNSPFSLPLTRISLEYLEAAIHSPQYNVLRSYGFTLLLVVSVDILCILFAGPAAYVIARSLKRRTQILLLFFLAGTFIPSAALIVPLIYVLRAIGLGNTVTGLILHDVAMTLPVSIFLFVGFIRTVPRDIDHAAAIDGAGRLRTYWQVIFPLTRPAVVTVLILNSIGIWNDFISPQILLSPGSGNYTVTTAIYAGISQYSTDMTKVFPNLLLAVAPVIIFFIYMQRHIISGLTVGAIKG</sequence>
<comment type="caution">
    <text evidence="10">The sequence shown here is derived from an EMBL/GenBank/DDBJ whole genome shotgun (WGS) entry which is preliminary data.</text>
</comment>
<keyword evidence="6 7" id="KW-0472">Membrane</keyword>
<evidence type="ECO:0000256" key="7">
    <source>
        <dbReference type="RuleBase" id="RU363032"/>
    </source>
</evidence>
<dbReference type="InterPro" id="IPR035906">
    <property type="entry name" value="MetI-like_sf"/>
</dbReference>
<name>A0A840PGJ7_9ACTN</name>
<proteinExistence type="inferred from homology"/>
<feature type="domain" description="ABC transmembrane type-1" evidence="9">
    <location>
        <begin position="116"/>
        <end position="307"/>
    </location>
</feature>
<dbReference type="AlphaFoldDB" id="A0A840PGJ7"/>
<evidence type="ECO:0000256" key="8">
    <source>
        <dbReference type="SAM" id="MobiDB-lite"/>
    </source>
</evidence>
<evidence type="ECO:0000256" key="2">
    <source>
        <dbReference type="ARBA" id="ARBA00022448"/>
    </source>
</evidence>
<dbReference type="PANTHER" id="PTHR32243:SF24">
    <property type="entry name" value="DIACETYLCHITOBIOSE UPTAKE SYSTEM PERMEASE PROTEIN NGCG"/>
    <property type="match status" value="1"/>
</dbReference>
<dbReference type="CDD" id="cd06261">
    <property type="entry name" value="TM_PBP2"/>
    <property type="match status" value="1"/>
</dbReference>
<dbReference type="RefSeq" id="WP_185054811.1">
    <property type="nucleotide sequence ID" value="NZ_BAABIX010000020.1"/>
</dbReference>
<evidence type="ECO:0000313" key="10">
    <source>
        <dbReference type="EMBL" id="MBB5137936.1"/>
    </source>
</evidence>
<dbReference type="InterPro" id="IPR050901">
    <property type="entry name" value="BP-dep_ABC_trans_perm"/>
</dbReference>
<organism evidence="10 11">
    <name type="scientific">Thermocatellispora tengchongensis</name>
    <dbReference type="NCBI Taxonomy" id="1073253"/>
    <lineage>
        <taxon>Bacteria</taxon>
        <taxon>Bacillati</taxon>
        <taxon>Actinomycetota</taxon>
        <taxon>Actinomycetes</taxon>
        <taxon>Streptosporangiales</taxon>
        <taxon>Streptosporangiaceae</taxon>
        <taxon>Thermocatellispora</taxon>
    </lineage>
</organism>
<dbReference type="GO" id="GO:0055085">
    <property type="term" value="P:transmembrane transport"/>
    <property type="evidence" value="ECO:0007669"/>
    <property type="project" value="InterPro"/>
</dbReference>
<dbReference type="Proteomes" id="UP000578449">
    <property type="component" value="Unassembled WGS sequence"/>
</dbReference>
<feature type="transmembrane region" description="Helical" evidence="7">
    <location>
        <begin position="151"/>
        <end position="175"/>
    </location>
</feature>
<keyword evidence="11" id="KW-1185">Reference proteome</keyword>
<evidence type="ECO:0000256" key="5">
    <source>
        <dbReference type="ARBA" id="ARBA00022989"/>
    </source>
</evidence>
<keyword evidence="4 7" id="KW-0812">Transmembrane</keyword>
<evidence type="ECO:0000313" key="11">
    <source>
        <dbReference type="Proteomes" id="UP000578449"/>
    </source>
</evidence>
<feature type="transmembrane region" description="Helical" evidence="7">
    <location>
        <begin position="54"/>
        <end position="74"/>
    </location>
</feature>
<feature type="transmembrane region" description="Helical" evidence="7">
    <location>
        <begin position="290"/>
        <end position="308"/>
    </location>
</feature>
<dbReference type="GO" id="GO:0005886">
    <property type="term" value="C:plasma membrane"/>
    <property type="evidence" value="ECO:0007669"/>
    <property type="project" value="UniProtKB-SubCell"/>
</dbReference>
<evidence type="ECO:0000259" key="9">
    <source>
        <dbReference type="PROSITE" id="PS50928"/>
    </source>
</evidence>
<dbReference type="Pfam" id="PF00528">
    <property type="entry name" value="BPD_transp_1"/>
    <property type="match status" value="1"/>
</dbReference>
<evidence type="ECO:0000256" key="4">
    <source>
        <dbReference type="ARBA" id="ARBA00022692"/>
    </source>
</evidence>
<keyword evidence="3" id="KW-1003">Cell membrane</keyword>
<dbReference type="SUPFAM" id="SSF161098">
    <property type="entry name" value="MetI-like"/>
    <property type="match status" value="1"/>
</dbReference>
<keyword evidence="2 7" id="KW-0813">Transport</keyword>
<dbReference type="PROSITE" id="PS50928">
    <property type="entry name" value="ABC_TM1"/>
    <property type="match status" value="1"/>
</dbReference>
<feature type="transmembrane region" description="Helical" evidence="7">
    <location>
        <begin position="187"/>
        <end position="207"/>
    </location>
</feature>
<feature type="transmembrane region" description="Helical" evidence="7">
    <location>
        <begin position="116"/>
        <end position="139"/>
    </location>
</feature>
<keyword evidence="5 7" id="KW-1133">Transmembrane helix</keyword>
<comment type="similarity">
    <text evidence="7">Belongs to the binding-protein-dependent transport system permease family.</text>
</comment>
<evidence type="ECO:0000256" key="6">
    <source>
        <dbReference type="ARBA" id="ARBA00023136"/>
    </source>
</evidence>
<feature type="region of interest" description="Disordered" evidence="8">
    <location>
        <begin position="1"/>
        <end position="49"/>
    </location>
</feature>
<dbReference type="InterPro" id="IPR000515">
    <property type="entry name" value="MetI-like"/>
</dbReference>
<evidence type="ECO:0000256" key="3">
    <source>
        <dbReference type="ARBA" id="ARBA00022475"/>
    </source>
</evidence>
<dbReference type="EMBL" id="JACHGN010000020">
    <property type="protein sequence ID" value="MBB5137936.1"/>
    <property type="molecule type" value="Genomic_DNA"/>
</dbReference>
<reference evidence="10 11" key="1">
    <citation type="submission" date="2020-08" db="EMBL/GenBank/DDBJ databases">
        <title>Genomic Encyclopedia of Type Strains, Phase IV (KMG-IV): sequencing the most valuable type-strain genomes for metagenomic binning, comparative biology and taxonomic classification.</title>
        <authorList>
            <person name="Goeker M."/>
        </authorList>
    </citation>
    <scope>NUCLEOTIDE SEQUENCE [LARGE SCALE GENOMIC DNA]</scope>
    <source>
        <strain evidence="10 11">DSM 45615</strain>
    </source>
</reference>
<protein>
    <submittedName>
        <fullName evidence="10">Raffinose/stachyose/melibiose transport system permease protein</fullName>
    </submittedName>
</protein>
<accession>A0A840PGJ7</accession>
<evidence type="ECO:0000256" key="1">
    <source>
        <dbReference type="ARBA" id="ARBA00004651"/>
    </source>
</evidence>